<dbReference type="InterPro" id="IPR051047">
    <property type="entry name" value="AccD/PCCB"/>
</dbReference>
<keyword evidence="3" id="KW-1185">Reference proteome</keyword>
<dbReference type="NCBIfam" id="TIGR03133">
    <property type="entry name" value="malonate_beta"/>
    <property type="match status" value="1"/>
</dbReference>
<protein>
    <submittedName>
        <fullName evidence="2">Biotin-independent malonate decarboxylase subunit beta</fullName>
    </submittedName>
</protein>
<dbReference type="SUPFAM" id="SSF52096">
    <property type="entry name" value="ClpP/crotonase"/>
    <property type="match status" value="1"/>
</dbReference>
<comment type="caution">
    <text evidence="2">The sequence shown here is derived from an EMBL/GenBank/DDBJ whole genome shotgun (WGS) entry which is preliminary data.</text>
</comment>
<dbReference type="GO" id="GO:0016831">
    <property type="term" value="F:carboxy-lyase activity"/>
    <property type="evidence" value="ECO:0007669"/>
    <property type="project" value="InterPro"/>
</dbReference>
<dbReference type="EMBL" id="VCDI01000009">
    <property type="protein sequence ID" value="TLU70957.1"/>
    <property type="molecule type" value="Genomic_DNA"/>
</dbReference>
<dbReference type="InterPro" id="IPR034733">
    <property type="entry name" value="AcCoA_carboxyl_beta"/>
</dbReference>
<organism evidence="2 3">
    <name type="scientific">Lichenicoccus roseus</name>
    <dbReference type="NCBI Taxonomy" id="2683649"/>
    <lineage>
        <taxon>Bacteria</taxon>
        <taxon>Pseudomonadati</taxon>
        <taxon>Pseudomonadota</taxon>
        <taxon>Alphaproteobacteria</taxon>
        <taxon>Acetobacterales</taxon>
        <taxon>Acetobacteraceae</taxon>
        <taxon>Lichenicoccus</taxon>
    </lineage>
</organism>
<dbReference type="GO" id="GO:0004658">
    <property type="term" value="F:propionyl-CoA carboxylase activity"/>
    <property type="evidence" value="ECO:0007669"/>
    <property type="project" value="TreeGrafter"/>
</dbReference>
<accession>A0A5R9J380</accession>
<dbReference type="InterPro" id="IPR017556">
    <property type="entry name" value="Malonate_beta"/>
</dbReference>
<evidence type="ECO:0000259" key="1">
    <source>
        <dbReference type="PROSITE" id="PS50980"/>
    </source>
</evidence>
<dbReference type="InterPro" id="IPR029045">
    <property type="entry name" value="ClpP/crotonase-like_dom_sf"/>
</dbReference>
<reference evidence="2 3" key="1">
    <citation type="submission" date="2019-05" db="EMBL/GenBank/DDBJ databases">
        <authorList>
            <person name="Pankratov T."/>
            <person name="Grouzdev D."/>
        </authorList>
    </citation>
    <scope>NUCLEOTIDE SEQUENCE [LARGE SCALE GENOMIC DNA]</scope>
    <source>
        <strain evidence="2 3">KEBCLARHB70R</strain>
    </source>
</reference>
<dbReference type="PROSITE" id="PS50980">
    <property type="entry name" value="COA_CT_NTER"/>
    <property type="match status" value="1"/>
</dbReference>
<gene>
    <name evidence="2" type="ORF">FE263_19050</name>
</gene>
<dbReference type="OrthoDB" id="5502755at2"/>
<dbReference type="PANTHER" id="PTHR43842">
    <property type="entry name" value="PROPIONYL-COA CARBOXYLASE BETA CHAIN"/>
    <property type="match status" value="1"/>
</dbReference>
<dbReference type="AlphaFoldDB" id="A0A5R9J380"/>
<feature type="domain" description="CoA carboxyltransferase N-terminal" evidence="1">
    <location>
        <begin position="1"/>
        <end position="252"/>
    </location>
</feature>
<proteinExistence type="predicted"/>
<dbReference type="Gene3D" id="3.90.226.10">
    <property type="entry name" value="2-enoyl-CoA Hydratase, Chain A, domain 1"/>
    <property type="match status" value="1"/>
</dbReference>
<evidence type="ECO:0000313" key="2">
    <source>
        <dbReference type="EMBL" id="TLU70957.1"/>
    </source>
</evidence>
<dbReference type="Pfam" id="PF01039">
    <property type="entry name" value="Carboxyl_trans"/>
    <property type="match status" value="1"/>
</dbReference>
<dbReference type="PANTHER" id="PTHR43842:SF2">
    <property type="entry name" value="PROPIONYL-COA CARBOXYLASE BETA CHAIN, MITOCHONDRIAL"/>
    <property type="match status" value="1"/>
</dbReference>
<dbReference type="GO" id="GO:0005975">
    <property type="term" value="P:carbohydrate metabolic process"/>
    <property type="evidence" value="ECO:0007669"/>
    <property type="project" value="InterPro"/>
</dbReference>
<name>A0A5R9J380_9PROT</name>
<dbReference type="RefSeq" id="WP_138327627.1">
    <property type="nucleotide sequence ID" value="NZ_VCDI01000009.1"/>
</dbReference>
<dbReference type="Proteomes" id="UP000305654">
    <property type="component" value="Unassembled WGS sequence"/>
</dbReference>
<dbReference type="NCBIfam" id="NF005530">
    <property type="entry name" value="PRK07189.1"/>
    <property type="match status" value="1"/>
</dbReference>
<dbReference type="GO" id="GO:0009317">
    <property type="term" value="C:acetyl-CoA carboxylase complex"/>
    <property type="evidence" value="ECO:0007669"/>
    <property type="project" value="TreeGrafter"/>
</dbReference>
<evidence type="ECO:0000313" key="3">
    <source>
        <dbReference type="Proteomes" id="UP000305654"/>
    </source>
</evidence>
<dbReference type="InterPro" id="IPR011762">
    <property type="entry name" value="COA_CT_N"/>
</dbReference>
<sequence length="312" mass="32686">MSDSLPLAEVAGRDETASWYEATARERIAGLLDAASFVEFVPPTARETSPHLHLFDLPVAFDDGMIVGAGRLQGGCVLVAAQEGRFMGGTFGEIAGAKLVGLLRAARETGGGCAVLLLLDSGGVRLQEANAGEIAVSEIIGAILDARAAGVAVVALIGGRAGTFGGAGLISACCSHVVVSEQARISVTGPEVIETNKGVEEFDSRDRALVWRITGGRTRVLLGIADRIVSDRIECFREAALQGVRQAPAFGLATLVAEQRRLEQRLRTLGECRDTPEIWRAMGIDEPGDVADLGDEAFAAVVAGQGTRHDAR</sequence>